<dbReference type="EMBL" id="JACHLK010000011">
    <property type="protein sequence ID" value="MBB6562236.1"/>
    <property type="molecule type" value="Genomic_DNA"/>
</dbReference>
<name>A0A7X0PIW1_9BURK</name>
<dbReference type="GO" id="GO:0051213">
    <property type="term" value="F:dioxygenase activity"/>
    <property type="evidence" value="ECO:0007669"/>
    <property type="project" value="UniProtKB-KW"/>
</dbReference>
<dbReference type="Pfam" id="PF00903">
    <property type="entry name" value="Glyoxalase"/>
    <property type="match status" value="1"/>
</dbReference>
<accession>A0A7X0PIW1</accession>
<dbReference type="Proteomes" id="UP000575083">
    <property type="component" value="Unassembled WGS sequence"/>
</dbReference>
<keyword evidence="3" id="KW-1185">Reference proteome</keyword>
<dbReference type="PANTHER" id="PTHR36437">
    <property type="entry name" value="GLYOXALASE/BLEOMYCIN RESISTANCE PROTEIN/DIOXYGENASE"/>
    <property type="match status" value="1"/>
</dbReference>
<dbReference type="InterPro" id="IPR037523">
    <property type="entry name" value="VOC_core"/>
</dbReference>
<feature type="domain" description="VOC" evidence="1">
    <location>
        <begin position="2"/>
        <end position="127"/>
    </location>
</feature>
<comment type="caution">
    <text evidence="2">The sequence shown here is derived from an EMBL/GenBank/DDBJ whole genome shotgun (WGS) entry which is preliminary data.</text>
</comment>
<evidence type="ECO:0000259" key="1">
    <source>
        <dbReference type="PROSITE" id="PS51819"/>
    </source>
</evidence>
<proteinExistence type="predicted"/>
<dbReference type="AlphaFoldDB" id="A0A7X0PIW1"/>
<evidence type="ECO:0000313" key="2">
    <source>
        <dbReference type="EMBL" id="MBB6562236.1"/>
    </source>
</evidence>
<dbReference type="SUPFAM" id="SSF54593">
    <property type="entry name" value="Glyoxalase/Bleomycin resistance protein/Dihydroxybiphenyl dioxygenase"/>
    <property type="match status" value="1"/>
</dbReference>
<reference evidence="2 3" key="1">
    <citation type="submission" date="2020-08" db="EMBL/GenBank/DDBJ databases">
        <title>Functional genomics of gut bacteria from endangered species of beetles.</title>
        <authorList>
            <person name="Carlos-Shanley C."/>
        </authorList>
    </citation>
    <scope>NUCLEOTIDE SEQUENCE [LARGE SCALE GENOMIC DNA]</scope>
    <source>
        <strain evidence="2 3">S00198</strain>
    </source>
</reference>
<keyword evidence="2" id="KW-0560">Oxidoreductase</keyword>
<evidence type="ECO:0000313" key="3">
    <source>
        <dbReference type="Proteomes" id="UP000575083"/>
    </source>
</evidence>
<dbReference type="InterPro" id="IPR029068">
    <property type="entry name" value="Glyas_Bleomycin-R_OHBP_Dase"/>
</dbReference>
<dbReference type="PANTHER" id="PTHR36437:SF2">
    <property type="entry name" value="GLYOXALASE_BLEOMYCIN RESISTANCE PROTEIN_DIOXYGENASE"/>
    <property type="match status" value="1"/>
</dbReference>
<keyword evidence="2" id="KW-0223">Dioxygenase</keyword>
<organism evidence="2 3">
    <name type="scientific">Acidovorax soli</name>
    <dbReference type="NCBI Taxonomy" id="592050"/>
    <lineage>
        <taxon>Bacteria</taxon>
        <taxon>Pseudomonadati</taxon>
        <taxon>Pseudomonadota</taxon>
        <taxon>Betaproteobacteria</taxon>
        <taxon>Burkholderiales</taxon>
        <taxon>Comamonadaceae</taxon>
        <taxon>Acidovorax</taxon>
    </lineage>
</organism>
<dbReference type="Gene3D" id="3.10.180.10">
    <property type="entry name" value="2,3-Dihydroxybiphenyl 1,2-Dioxygenase, domain 1"/>
    <property type="match status" value="1"/>
</dbReference>
<dbReference type="GO" id="GO:0016829">
    <property type="term" value="F:lyase activity"/>
    <property type="evidence" value="ECO:0007669"/>
    <property type="project" value="UniProtKB-KW"/>
</dbReference>
<protein>
    <submittedName>
        <fullName evidence="2">Catechol 2,3-dioxygenase-like lactoylglutathione lyase family enzyme</fullName>
    </submittedName>
</protein>
<gene>
    <name evidence="2" type="ORF">HNP48_004945</name>
</gene>
<sequence length="129" mass="14048">MQIKLASVLVDDQEKALKFYTEQLGFVKDKDIPMGSFRWLTVNSPDGAEGVELVLEPMAFPPSAVYQRALFEAGIPATAFITKDLAGDYARLKAGGVVFRGEPMRAGPITMVLLEDSCGNLINLVQPDD</sequence>
<dbReference type="InterPro" id="IPR004360">
    <property type="entry name" value="Glyas_Fos-R_dOase_dom"/>
</dbReference>
<dbReference type="CDD" id="cd07263">
    <property type="entry name" value="VOC_like"/>
    <property type="match status" value="1"/>
</dbReference>
<keyword evidence="2" id="KW-0456">Lyase</keyword>
<dbReference type="PROSITE" id="PS51819">
    <property type="entry name" value="VOC"/>
    <property type="match status" value="1"/>
</dbReference>
<dbReference type="RefSeq" id="WP_184862033.1">
    <property type="nucleotide sequence ID" value="NZ_JACHLK010000011.1"/>
</dbReference>